<dbReference type="AlphaFoldDB" id="A0A9W6QIN2"/>
<organism evidence="1 2">
    <name type="scientific">Actinokineospora globicatena</name>
    <dbReference type="NCBI Taxonomy" id="103729"/>
    <lineage>
        <taxon>Bacteria</taxon>
        <taxon>Bacillati</taxon>
        <taxon>Actinomycetota</taxon>
        <taxon>Actinomycetes</taxon>
        <taxon>Pseudonocardiales</taxon>
        <taxon>Pseudonocardiaceae</taxon>
        <taxon>Actinokineospora</taxon>
    </lineage>
</organism>
<dbReference type="EMBL" id="BSSD01000001">
    <property type="protein sequence ID" value="GLW90177.1"/>
    <property type="molecule type" value="Genomic_DNA"/>
</dbReference>
<dbReference type="Proteomes" id="UP001165042">
    <property type="component" value="Unassembled WGS sequence"/>
</dbReference>
<evidence type="ECO:0000313" key="1">
    <source>
        <dbReference type="EMBL" id="GLW90177.1"/>
    </source>
</evidence>
<comment type="caution">
    <text evidence="1">The sequence shown here is derived from an EMBL/GenBank/DDBJ whole genome shotgun (WGS) entry which is preliminary data.</text>
</comment>
<evidence type="ECO:0000313" key="2">
    <source>
        <dbReference type="Proteomes" id="UP001165042"/>
    </source>
</evidence>
<name>A0A9W6QIN2_9PSEU</name>
<dbReference type="RefSeq" id="WP_285607974.1">
    <property type="nucleotide sequence ID" value="NZ_BSSD01000001.1"/>
</dbReference>
<gene>
    <name evidence="1" type="ORF">Aglo03_09930</name>
</gene>
<sequence length="138" mass="15024">MIIVWTTGRHPEAALHGTPQDFHHLATLLRRGTGTLPLDPTYQAPHHDITGATATVRTADTPLVRVTVHEVALTFTGPQHHLDTLAEIVEASAEPVETDSGIPYHHHVEHSTYADLLTEDTIPLSLFSATPDGRPRPA</sequence>
<accession>A0A9W6QIN2</accession>
<keyword evidence="2" id="KW-1185">Reference proteome</keyword>
<protein>
    <submittedName>
        <fullName evidence="1">Uncharacterized protein</fullName>
    </submittedName>
</protein>
<proteinExistence type="predicted"/>
<reference evidence="1" key="1">
    <citation type="submission" date="2023-02" db="EMBL/GenBank/DDBJ databases">
        <title>Actinokineospora globicatena NBRC 15670.</title>
        <authorList>
            <person name="Ichikawa N."/>
            <person name="Sato H."/>
            <person name="Tonouchi N."/>
        </authorList>
    </citation>
    <scope>NUCLEOTIDE SEQUENCE</scope>
    <source>
        <strain evidence="1">NBRC 15670</strain>
    </source>
</reference>